<keyword evidence="2" id="KW-1185">Reference proteome</keyword>
<comment type="caution">
    <text evidence="1">The sequence shown here is derived from an EMBL/GenBank/DDBJ whole genome shotgun (WGS) entry which is preliminary data.</text>
</comment>
<reference evidence="1" key="1">
    <citation type="journal article" date="2023" name="Plant J.">
        <title>Genome sequences and population genomics provide insights into the demographic history, inbreeding, and mutation load of two 'living fossil' tree species of Dipteronia.</title>
        <authorList>
            <person name="Feng Y."/>
            <person name="Comes H.P."/>
            <person name="Chen J."/>
            <person name="Zhu S."/>
            <person name="Lu R."/>
            <person name="Zhang X."/>
            <person name="Li P."/>
            <person name="Qiu J."/>
            <person name="Olsen K.M."/>
            <person name="Qiu Y."/>
        </authorList>
    </citation>
    <scope>NUCLEOTIDE SEQUENCE</scope>
    <source>
        <strain evidence="1">KIB01</strain>
    </source>
</reference>
<sequence>MNISESFIVERNPRLIEFHFFLNHRECRDKEAGAKPFRRRDSLSLLLIFCSWNEQSFVKRDIRDEHDVRDVMMSPSHFLLDSCRASTLQENDTT</sequence>
<dbReference type="Proteomes" id="UP001280121">
    <property type="component" value="Unassembled WGS sequence"/>
</dbReference>
<accession>A0AAD9TN23</accession>
<gene>
    <name evidence="1" type="ORF">Ddye_026394</name>
</gene>
<evidence type="ECO:0000313" key="1">
    <source>
        <dbReference type="EMBL" id="KAK2638599.1"/>
    </source>
</evidence>
<dbReference type="EMBL" id="JANJYI010000008">
    <property type="protein sequence ID" value="KAK2638599.1"/>
    <property type="molecule type" value="Genomic_DNA"/>
</dbReference>
<name>A0AAD9TN23_9ROSI</name>
<evidence type="ECO:0000313" key="2">
    <source>
        <dbReference type="Proteomes" id="UP001280121"/>
    </source>
</evidence>
<proteinExistence type="predicted"/>
<organism evidence="1 2">
    <name type="scientific">Dipteronia dyeriana</name>
    <dbReference type="NCBI Taxonomy" id="168575"/>
    <lineage>
        <taxon>Eukaryota</taxon>
        <taxon>Viridiplantae</taxon>
        <taxon>Streptophyta</taxon>
        <taxon>Embryophyta</taxon>
        <taxon>Tracheophyta</taxon>
        <taxon>Spermatophyta</taxon>
        <taxon>Magnoliopsida</taxon>
        <taxon>eudicotyledons</taxon>
        <taxon>Gunneridae</taxon>
        <taxon>Pentapetalae</taxon>
        <taxon>rosids</taxon>
        <taxon>malvids</taxon>
        <taxon>Sapindales</taxon>
        <taxon>Sapindaceae</taxon>
        <taxon>Hippocastanoideae</taxon>
        <taxon>Acereae</taxon>
        <taxon>Dipteronia</taxon>
    </lineage>
</organism>
<dbReference type="AlphaFoldDB" id="A0AAD9TN23"/>
<protein>
    <submittedName>
        <fullName evidence="1">Uncharacterized protein</fullName>
    </submittedName>
</protein>